<accession>A0ACC0VUV0</accession>
<gene>
    <name evidence="1" type="ORF">PsorP6_010888</name>
</gene>
<organism evidence="1 2">
    <name type="scientific">Peronosclerospora sorghi</name>
    <dbReference type="NCBI Taxonomy" id="230839"/>
    <lineage>
        <taxon>Eukaryota</taxon>
        <taxon>Sar</taxon>
        <taxon>Stramenopiles</taxon>
        <taxon>Oomycota</taxon>
        <taxon>Peronosporomycetes</taxon>
        <taxon>Peronosporales</taxon>
        <taxon>Peronosporaceae</taxon>
        <taxon>Peronosclerospora</taxon>
    </lineage>
</organism>
<dbReference type="EMBL" id="CM047585">
    <property type="protein sequence ID" value="KAI9910298.1"/>
    <property type="molecule type" value="Genomic_DNA"/>
</dbReference>
<evidence type="ECO:0000313" key="1">
    <source>
        <dbReference type="EMBL" id="KAI9910298.1"/>
    </source>
</evidence>
<keyword evidence="2" id="KW-1185">Reference proteome</keyword>
<reference evidence="1 2" key="1">
    <citation type="journal article" date="2022" name="bioRxiv">
        <title>The genome of the oomycete Peronosclerospora sorghi, a cosmopolitan pathogen of maize and sorghum, is inflated with dispersed pseudogenes.</title>
        <authorList>
            <person name="Fletcher K."/>
            <person name="Martin F."/>
            <person name="Isakeit T."/>
            <person name="Cavanaugh K."/>
            <person name="Magill C."/>
            <person name="Michelmore R."/>
        </authorList>
    </citation>
    <scope>NUCLEOTIDE SEQUENCE [LARGE SCALE GENOMIC DNA]</scope>
    <source>
        <strain evidence="1">P6</strain>
    </source>
</reference>
<protein>
    <submittedName>
        <fullName evidence="1">Uncharacterized protein</fullName>
    </submittedName>
</protein>
<comment type="caution">
    <text evidence="1">The sequence shown here is derived from an EMBL/GenBank/DDBJ whole genome shotgun (WGS) entry which is preliminary data.</text>
</comment>
<dbReference type="Proteomes" id="UP001163321">
    <property type="component" value="Chromosome 6"/>
</dbReference>
<name>A0ACC0VUV0_9STRA</name>
<sequence>MDLNQLEQKYMQWTPAQEAIVRAQIGTIVSVNSSPLEAFVDWKSTSMPPIEKFFTTPECAVLAATAYNQPVVIMDDKGQATTYLPYTTDNDDGR</sequence>
<proteinExistence type="predicted"/>
<evidence type="ECO:0000313" key="2">
    <source>
        <dbReference type="Proteomes" id="UP001163321"/>
    </source>
</evidence>